<protein>
    <submittedName>
        <fullName evidence="3">Piwi domain-containing protein</fullName>
    </submittedName>
</protein>
<dbReference type="GO" id="GO:0003676">
    <property type="term" value="F:nucleic acid binding"/>
    <property type="evidence" value="ECO:0007669"/>
    <property type="project" value="InterPro"/>
</dbReference>
<dbReference type="Proteomes" id="UP000887578">
    <property type="component" value="Unplaced"/>
</dbReference>
<feature type="domain" description="Piwi" evidence="1">
    <location>
        <begin position="291"/>
        <end position="521"/>
    </location>
</feature>
<dbReference type="SUPFAM" id="SSF53098">
    <property type="entry name" value="Ribonuclease H-like"/>
    <property type="match status" value="1"/>
</dbReference>
<dbReference type="SMART" id="SM00950">
    <property type="entry name" value="Piwi"/>
    <property type="match status" value="1"/>
</dbReference>
<dbReference type="InterPro" id="IPR012337">
    <property type="entry name" value="RNaseH-like_sf"/>
</dbReference>
<dbReference type="PANTHER" id="PTHR22891">
    <property type="entry name" value="EUKARYOTIC TRANSLATION INITIATION FACTOR 2C"/>
    <property type="match status" value="1"/>
</dbReference>
<accession>A0A914P421</accession>
<proteinExistence type="predicted"/>
<evidence type="ECO:0000313" key="2">
    <source>
        <dbReference type="Proteomes" id="UP000887578"/>
    </source>
</evidence>
<dbReference type="PROSITE" id="PS50822">
    <property type="entry name" value="PIWI"/>
    <property type="match status" value="1"/>
</dbReference>
<dbReference type="WBParaSite" id="PDA_v2.g12040.t1">
    <property type="protein sequence ID" value="PDA_v2.g12040.t1"/>
    <property type="gene ID" value="PDA_v2.g12040"/>
</dbReference>
<dbReference type="Pfam" id="PF02171">
    <property type="entry name" value="Piwi"/>
    <property type="match status" value="1"/>
</dbReference>
<sequence>MANVLADNPSALRFSQRDDPTFVGHDNGFVNAIKFKAKPGSRAFRNLIRIVSTSPDGREKCFTERKQDAKNLPLSAHELRVNHAILADAYDVSNGFGHEGNRYVYNNRAMMYTSIFIESRTIVLQPSDLRRAREYLPDREVRVIIRSEDMGFIDLNDPKFFNITVAIGQEDHELRSFYELLLVQGSLDSSECTAVGSEMYVSQGSNHQEMFSHGICFLNGFKKNARIVQEHGKSAVNLVVDPVVSAFYANQRLADSFHDVTRGDYRNRSVIEQFCALYKIISQLFNDDKIFTIGYDVAHPPPTGNFGDAEPSVVGVSYNSCRQYQSFNGDYFYQPSKQEAVDPQLLKKAIMHGLRMRRTQRPNTCSSAPELVFVFRDGLSEGQIPMAKLVELAAIKDAFEEYYGSESPLPPFVMVLATKRHNRRFYSSVRDNVAPGTVASDGIARVGANEFYMQSAYPIQGTSKLTNYEVISNDASLSLNDIQAFTHGMCYTHQIVASAVSLPEPVFVAHELAKRGRNNLVGYSNVADVPRSDDGIDFAKLNKKLTYRRNELVHRRFNA</sequence>
<dbReference type="Gene3D" id="3.30.420.10">
    <property type="entry name" value="Ribonuclease H-like superfamily/Ribonuclease H"/>
    <property type="match status" value="1"/>
</dbReference>
<dbReference type="AlphaFoldDB" id="A0A914P421"/>
<reference evidence="3" key="1">
    <citation type="submission" date="2022-11" db="UniProtKB">
        <authorList>
            <consortium name="WormBaseParasite"/>
        </authorList>
    </citation>
    <scope>IDENTIFICATION</scope>
</reference>
<name>A0A914P421_9BILA</name>
<dbReference type="InterPro" id="IPR036397">
    <property type="entry name" value="RNaseH_sf"/>
</dbReference>
<evidence type="ECO:0000259" key="1">
    <source>
        <dbReference type="PROSITE" id="PS50822"/>
    </source>
</evidence>
<keyword evidence="2" id="KW-1185">Reference proteome</keyword>
<organism evidence="2 3">
    <name type="scientific">Panagrolaimus davidi</name>
    <dbReference type="NCBI Taxonomy" id="227884"/>
    <lineage>
        <taxon>Eukaryota</taxon>
        <taxon>Metazoa</taxon>
        <taxon>Ecdysozoa</taxon>
        <taxon>Nematoda</taxon>
        <taxon>Chromadorea</taxon>
        <taxon>Rhabditida</taxon>
        <taxon>Tylenchina</taxon>
        <taxon>Panagrolaimomorpha</taxon>
        <taxon>Panagrolaimoidea</taxon>
        <taxon>Panagrolaimidae</taxon>
        <taxon>Panagrolaimus</taxon>
    </lineage>
</organism>
<evidence type="ECO:0000313" key="3">
    <source>
        <dbReference type="WBParaSite" id="PDA_v2.g12040.t1"/>
    </source>
</evidence>
<dbReference type="InterPro" id="IPR003165">
    <property type="entry name" value="Piwi"/>
</dbReference>